<dbReference type="InterPro" id="IPR005149">
    <property type="entry name" value="Tscrpt_reg_PadR_N"/>
</dbReference>
<dbReference type="InterPro" id="IPR036390">
    <property type="entry name" value="WH_DNA-bd_sf"/>
</dbReference>
<dbReference type="PANTHER" id="PTHR43252">
    <property type="entry name" value="TRANSCRIPTIONAL REGULATOR YQJI"/>
    <property type="match status" value="1"/>
</dbReference>
<evidence type="ECO:0000259" key="2">
    <source>
        <dbReference type="Pfam" id="PF03551"/>
    </source>
</evidence>
<gene>
    <name evidence="3" type="ORF">GWA01_16630</name>
</gene>
<dbReference type="AlphaFoldDB" id="A0A511B2L2"/>
<dbReference type="PANTHER" id="PTHR43252:SF7">
    <property type="entry name" value="TRANSCRIPTIONAL REGULATOR YQJI"/>
    <property type="match status" value="1"/>
</dbReference>
<evidence type="ECO:0000313" key="3">
    <source>
        <dbReference type="EMBL" id="GEK93893.1"/>
    </source>
</evidence>
<reference evidence="3 4" key="1">
    <citation type="submission" date="2019-07" db="EMBL/GenBank/DDBJ databases">
        <title>Whole genome shotgun sequence of Gluconobacter wancherniae NBRC 103581.</title>
        <authorList>
            <person name="Hosoyama A."/>
            <person name="Uohara A."/>
            <person name="Ohji S."/>
            <person name="Ichikawa N."/>
        </authorList>
    </citation>
    <scope>NUCLEOTIDE SEQUENCE [LARGE SCALE GENOMIC DNA]</scope>
    <source>
        <strain evidence="3 4">NBRC 103581</strain>
    </source>
</reference>
<dbReference type="Pfam" id="PF03551">
    <property type="entry name" value="PadR"/>
    <property type="match status" value="1"/>
</dbReference>
<accession>A0A511B2L2</accession>
<name>A0A511B2L2_9PROT</name>
<organism evidence="3 4">
    <name type="scientific">Gluconobacter wancherniae NBRC 103581</name>
    <dbReference type="NCBI Taxonomy" id="656744"/>
    <lineage>
        <taxon>Bacteria</taxon>
        <taxon>Pseudomonadati</taxon>
        <taxon>Pseudomonadota</taxon>
        <taxon>Alphaproteobacteria</taxon>
        <taxon>Acetobacterales</taxon>
        <taxon>Acetobacteraceae</taxon>
        <taxon>Gluconobacter</taxon>
    </lineage>
</organism>
<keyword evidence="4" id="KW-1185">Reference proteome</keyword>
<comment type="caution">
    <text evidence="3">The sequence shown here is derived from an EMBL/GenBank/DDBJ whole genome shotgun (WGS) entry which is preliminary data.</text>
</comment>
<dbReference type="SUPFAM" id="SSF46785">
    <property type="entry name" value="Winged helix' DNA-binding domain"/>
    <property type="match status" value="1"/>
</dbReference>
<feature type="region of interest" description="Disordered" evidence="1">
    <location>
        <begin position="1"/>
        <end position="22"/>
    </location>
</feature>
<dbReference type="OrthoDB" id="9814826at2"/>
<dbReference type="Gene3D" id="1.10.10.10">
    <property type="entry name" value="Winged helix-like DNA-binding domain superfamily/Winged helix DNA-binding domain"/>
    <property type="match status" value="1"/>
</dbReference>
<feature type="domain" description="Transcription regulator PadR N-terminal" evidence="2">
    <location>
        <begin position="54"/>
        <end position="120"/>
    </location>
</feature>
<sequence length="206" mass="22314">MRGHGRGGLGRGGRFGGGRGFGGRGFGGRGNFGDEGFARGRKLSSDELQLIIEALLHEQPAHGYELIRRLEERSGGFYKPSPGMIYPALTYLEDASLASVSQDGNRKLYALTEAGTAHFEANREEAERILDMLTRIGARMAEVRDALAGVDDLDPTLGNEFHEARRALKRALLSRRGCDAGEMKRIVGILRQAAADILGSTPRSSD</sequence>
<dbReference type="EMBL" id="BJUZ01000002">
    <property type="protein sequence ID" value="GEK93893.1"/>
    <property type="molecule type" value="Genomic_DNA"/>
</dbReference>
<dbReference type="Proteomes" id="UP000321230">
    <property type="component" value="Unassembled WGS sequence"/>
</dbReference>
<evidence type="ECO:0000313" key="4">
    <source>
        <dbReference type="Proteomes" id="UP000321230"/>
    </source>
</evidence>
<dbReference type="InterPro" id="IPR036388">
    <property type="entry name" value="WH-like_DNA-bd_sf"/>
</dbReference>
<evidence type="ECO:0000256" key="1">
    <source>
        <dbReference type="SAM" id="MobiDB-lite"/>
    </source>
</evidence>
<protein>
    <submittedName>
        <fullName evidence="3">PadR family transcriptional regulator</fullName>
    </submittedName>
</protein>
<proteinExistence type="predicted"/>